<name>A0ABU6JK76_9GAMM</name>
<proteinExistence type="inferred from homology"/>
<dbReference type="NCBIfam" id="NF002967">
    <property type="entry name" value="PRK03641.1"/>
    <property type="match status" value="1"/>
</dbReference>
<keyword evidence="3" id="KW-0812">Transmembrane</keyword>
<dbReference type="Proteomes" id="UP001309705">
    <property type="component" value="Unassembled WGS sequence"/>
</dbReference>
<organism evidence="4 5">
    <name type="scientific">Brenneria populi</name>
    <dbReference type="NCBI Taxonomy" id="1505588"/>
    <lineage>
        <taxon>Bacteria</taxon>
        <taxon>Pseudomonadati</taxon>
        <taxon>Pseudomonadota</taxon>
        <taxon>Gammaproteobacteria</taxon>
        <taxon>Enterobacterales</taxon>
        <taxon>Pectobacteriaceae</taxon>
        <taxon>Brenneria</taxon>
    </lineage>
</organism>
<dbReference type="Pfam" id="PF09829">
    <property type="entry name" value="DUF2057"/>
    <property type="match status" value="1"/>
</dbReference>
<comment type="caution">
    <text evidence="4">The sequence shown here is derived from an EMBL/GenBank/DDBJ whole genome shotgun (WGS) entry which is preliminary data.</text>
</comment>
<keyword evidence="3" id="KW-0472">Membrane</keyword>
<dbReference type="PANTHER" id="PTHR38108">
    <property type="entry name" value="UPF0319 PROTEIN YCCT"/>
    <property type="match status" value="1"/>
</dbReference>
<keyword evidence="5" id="KW-1185">Reference proteome</keyword>
<protein>
    <submittedName>
        <fullName evidence="4">DUF2057 family protein</fullName>
    </submittedName>
</protein>
<sequence length="243" mass="27064">MTHSDNCLTIIRSLDLLGILMKSGIVTACFFISVISAPAIAVTLKLDQNIDLIVVDGQKVSSSILKGADSLELDNGQHQLLFKVVKTIPTPNRLPTTYTSPALIATFNTQNLTSVSFKLPALETGQQRKKFDQQANYQLIDERQQIIPARVDILNVTDDELTHGIEKRMSEYNSAQHRASVAQFTGVITSAKRDRLESGPAADAIDAPNASSTLFSIMQYWFQKADKDTQQRFLRWVQEKDTH</sequence>
<accession>A0ABU6JK76</accession>
<comment type="similarity">
    <text evidence="1">Belongs to the UPF0319 family.</text>
</comment>
<keyword evidence="3" id="KW-1133">Transmembrane helix</keyword>
<reference evidence="4 5" key="1">
    <citation type="journal article" date="2017" name="Int. J. Syst. Evol. Microbiol.">
        <title>Brenneria populi subsp. brevivirga subsp. nov. isolated from symptomatic bark of Populus x euramericana canker, and description of Brenneria populi subsp. populi subsp. nov.</title>
        <authorList>
            <person name="Zheng M.H."/>
            <person name="Piao C.G."/>
            <person name="Xue H."/>
            <person name="Guo M.W."/>
            <person name="Li Y."/>
        </authorList>
    </citation>
    <scope>NUCLEOTIDE SEQUENCE [LARGE SCALE GENOMIC DNA]</scope>
    <source>
        <strain evidence="4 5">D9-5</strain>
    </source>
</reference>
<dbReference type="PANTHER" id="PTHR38108:SF1">
    <property type="entry name" value="UPF0319 PROTEIN YCCT"/>
    <property type="match status" value="1"/>
</dbReference>
<dbReference type="InterPro" id="IPR018635">
    <property type="entry name" value="UPF0319"/>
</dbReference>
<evidence type="ECO:0000256" key="2">
    <source>
        <dbReference type="ARBA" id="ARBA00022729"/>
    </source>
</evidence>
<evidence type="ECO:0000256" key="3">
    <source>
        <dbReference type="SAM" id="Phobius"/>
    </source>
</evidence>
<dbReference type="EMBL" id="JAYWTM010000001">
    <property type="protein sequence ID" value="MEC5341099.1"/>
    <property type="molecule type" value="Genomic_DNA"/>
</dbReference>
<gene>
    <name evidence="4" type="ORF">VSX58_00540</name>
</gene>
<feature type="transmembrane region" description="Helical" evidence="3">
    <location>
        <begin position="24"/>
        <end position="44"/>
    </location>
</feature>
<keyword evidence="2" id="KW-0732">Signal</keyword>
<evidence type="ECO:0000256" key="1">
    <source>
        <dbReference type="ARBA" id="ARBA00008490"/>
    </source>
</evidence>
<evidence type="ECO:0000313" key="5">
    <source>
        <dbReference type="Proteomes" id="UP001309705"/>
    </source>
</evidence>
<evidence type="ECO:0000313" key="4">
    <source>
        <dbReference type="EMBL" id="MEC5341099.1"/>
    </source>
</evidence>